<feature type="region of interest" description="Disordered" evidence="14">
    <location>
        <begin position="118"/>
        <end position="165"/>
    </location>
</feature>
<name>A0A7R9CXR4_TIMPO</name>
<dbReference type="GO" id="GO:0005788">
    <property type="term" value="C:endoplasmic reticulum lumen"/>
    <property type="evidence" value="ECO:0007669"/>
    <property type="project" value="UniProtKB-SubCell"/>
</dbReference>
<evidence type="ECO:0000256" key="4">
    <source>
        <dbReference type="ARBA" id="ARBA00012723"/>
    </source>
</evidence>
<evidence type="ECO:0000256" key="10">
    <source>
        <dbReference type="ARBA" id="ARBA00023284"/>
    </source>
</evidence>
<dbReference type="NCBIfam" id="TIGR01126">
    <property type="entry name" value="pdi_dom"/>
    <property type="match status" value="1"/>
</dbReference>
<feature type="transmembrane region" description="Helical" evidence="15">
    <location>
        <begin position="318"/>
        <end position="335"/>
    </location>
</feature>
<dbReference type="InterPro" id="IPR005792">
    <property type="entry name" value="Prot_disulphide_isomerase"/>
</dbReference>
<feature type="domain" description="Thioredoxin" evidence="16">
    <location>
        <begin position="896"/>
        <end position="1037"/>
    </location>
</feature>
<keyword evidence="5" id="KW-0732">Signal</keyword>
<dbReference type="GO" id="GO:0022857">
    <property type="term" value="F:transmembrane transporter activity"/>
    <property type="evidence" value="ECO:0007669"/>
    <property type="project" value="InterPro"/>
</dbReference>
<dbReference type="SUPFAM" id="SSF103473">
    <property type="entry name" value="MFS general substrate transporter"/>
    <property type="match status" value="1"/>
</dbReference>
<dbReference type="CDD" id="cd02961">
    <property type="entry name" value="PDI_a_family"/>
    <property type="match status" value="1"/>
</dbReference>
<dbReference type="GO" id="GO:0034976">
    <property type="term" value="P:response to endoplasmic reticulum stress"/>
    <property type="evidence" value="ECO:0007669"/>
    <property type="project" value="TreeGrafter"/>
</dbReference>
<dbReference type="PROSITE" id="PS00194">
    <property type="entry name" value="THIOREDOXIN_1"/>
    <property type="match status" value="1"/>
</dbReference>
<proteinExistence type="inferred from homology"/>
<dbReference type="GO" id="GO:0003756">
    <property type="term" value="F:protein disulfide isomerase activity"/>
    <property type="evidence" value="ECO:0007669"/>
    <property type="project" value="UniProtKB-EC"/>
</dbReference>
<dbReference type="Gene3D" id="3.40.30.10">
    <property type="entry name" value="Glutaredoxin"/>
    <property type="match status" value="4"/>
</dbReference>
<evidence type="ECO:0000256" key="14">
    <source>
        <dbReference type="SAM" id="MobiDB-lite"/>
    </source>
</evidence>
<reference evidence="17" key="1">
    <citation type="submission" date="2020-11" db="EMBL/GenBank/DDBJ databases">
        <authorList>
            <person name="Tran Van P."/>
        </authorList>
    </citation>
    <scope>NUCLEOTIDE SEQUENCE</scope>
</reference>
<feature type="transmembrane region" description="Helical" evidence="15">
    <location>
        <begin position="185"/>
        <end position="206"/>
    </location>
</feature>
<dbReference type="Gene3D" id="1.20.1250.20">
    <property type="entry name" value="MFS general substrate transporter like domains"/>
    <property type="match status" value="1"/>
</dbReference>
<evidence type="ECO:0000256" key="8">
    <source>
        <dbReference type="ARBA" id="ARBA00023157"/>
    </source>
</evidence>
<protein>
    <recommendedName>
        <fullName evidence="4 13">Protein disulfide-isomerase</fullName>
        <ecNumber evidence="4 13">5.3.4.1</ecNumber>
    </recommendedName>
</protein>
<keyword evidence="15" id="KW-0812">Transmembrane</keyword>
<evidence type="ECO:0000256" key="3">
    <source>
        <dbReference type="ARBA" id="ARBA00006347"/>
    </source>
</evidence>
<dbReference type="CDD" id="cd02995">
    <property type="entry name" value="PDI_a_PDI_a'_C"/>
    <property type="match status" value="1"/>
</dbReference>
<evidence type="ECO:0000256" key="6">
    <source>
        <dbReference type="ARBA" id="ARBA00022737"/>
    </source>
</evidence>
<feature type="disulfide bond" description="Redox-active" evidence="11">
    <location>
        <begin position="619"/>
        <end position="622"/>
    </location>
</feature>
<evidence type="ECO:0000256" key="1">
    <source>
        <dbReference type="ARBA" id="ARBA00001182"/>
    </source>
</evidence>
<dbReference type="Pfam" id="PF00085">
    <property type="entry name" value="Thioredoxin"/>
    <property type="match status" value="2"/>
</dbReference>
<evidence type="ECO:0000256" key="7">
    <source>
        <dbReference type="ARBA" id="ARBA00022824"/>
    </source>
</evidence>
<evidence type="ECO:0000256" key="11">
    <source>
        <dbReference type="PIRSR" id="PIRSR605792-51"/>
    </source>
</evidence>
<evidence type="ECO:0000256" key="5">
    <source>
        <dbReference type="ARBA" id="ARBA00022729"/>
    </source>
</evidence>
<evidence type="ECO:0000256" key="12">
    <source>
        <dbReference type="RuleBase" id="RU004208"/>
    </source>
</evidence>
<dbReference type="InterPro" id="IPR005788">
    <property type="entry name" value="PDI_thioredoxin-like_dom"/>
</dbReference>
<feature type="compositionally biased region" description="Low complexity" evidence="14">
    <location>
        <begin position="139"/>
        <end position="152"/>
    </location>
</feature>
<feature type="compositionally biased region" description="Acidic residues" evidence="14">
    <location>
        <begin position="1044"/>
        <end position="1054"/>
    </location>
</feature>
<dbReference type="FunFam" id="3.40.30.10:FF:000042">
    <property type="entry name" value="protein disulfide-isomerase A2"/>
    <property type="match status" value="1"/>
</dbReference>
<organism evidence="17">
    <name type="scientific">Timema poppense</name>
    <name type="common">Walking stick</name>
    <dbReference type="NCBI Taxonomy" id="170557"/>
    <lineage>
        <taxon>Eukaryota</taxon>
        <taxon>Metazoa</taxon>
        <taxon>Ecdysozoa</taxon>
        <taxon>Arthropoda</taxon>
        <taxon>Hexapoda</taxon>
        <taxon>Insecta</taxon>
        <taxon>Pterygota</taxon>
        <taxon>Neoptera</taxon>
        <taxon>Polyneoptera</taxon>
        <taxon>Phasmatodea</taxon>
        <taxon>Timematodea</taxon>
        <taxon>Timematoidea</taxon>
        <taxon>Timematidae</taxon>
        <taxon>Timema</taxon>
    </lineage>
</organism>
<feature type="domain" description="Thioredoxin" evidence="16">
    <location>
        <begin position="573"/>
        <end position="697"/>
    </location>
</feature>
<gene>
    <name evidence="17" type="ORF">TPSB3V08_LOCUS4095</name>
</gene>
<feature type="region of interest" description="Disordered" evidence="14">
    <location>
        <begin position="1035"/>
        <end position="1061"/>
    </location>
</feature>
<comment type="subcellular location">
    <subcellularLocation>
        <location evidence="2">Endoplasmic reticulum lumen</location>
    </subcellularLocation>
</comment>
<evidence type="ECO:0000256" key="13">
    <source>
        <dbReference type="RuleBase" id="RU361130"/>
    </source>
</evidence>
<keyword evidence="15" id="KW-0472">Membrane</keyword>
<evidence type="ECO:0000259" key="16">
    <source>
        <dbReference type="PROSITE" id="PS51352"/>
    </source>
</evidence>
<comment type="catalytic activity">
    <reaction evidence="1 13">
        <text>Catalyzes the rearrangement of -S-S- bonds in proteins.</text>
        <dbReference type="EC" id="5.3.4.1"/>
    </reaction>
</comment>
<dbReference type="FunFam" id="3.40.30.10:FF:000107">
    <property type="entry name" value="Protein disulfide-isomerase 5-2"/>
    <property type="match status" value="1"/>
</dbReference>
<evidence type="ECO:0000256" key="2">
    <source>
        <dbReference type="ARBA" id="ARBA00004319"/>
    </source>
</evidence>
<keyword evidence="15" id="KW-1133">Transmembrane helix</keyword>
<keyword evidence="6" id="KW-0677">Repeat</keyword>
<dbReference type="CDD" id="cd02981">
    <property type="entry name" value="PDI_b_family"/>
    <property type="match status" value="1"/>
</dbReference>
<dbReference type="AlphaFoldDB" id="A0A7R9CXR4"/>
<keyword evidence="10 11" id="KW-0676">Redox-active center</keyword>
<dbReference type="FunFam" id="3.40.30.10:FF:000027">
    <property type="entry name" value="protein disulfide-isomerase A2"/>
    <property type="match status" value="1"/>
</dbReference>
<dbReference type="FunFam" id="3.40.30.10:FF:000030">
    <property type="entry name" value="Protein disulfide-isomerase"/>
    <property type="match status" value="1"/>
</dbReference>
<dbReference type="PRINTS" id="PR00421">
    <property type="entry name" value="THIOREDOXIN"/>
</dbReference>
<comment type="similarity">
    <text evidence="3 12">Belongs to the protein disulfide isomerase family.</text>
</comment>
<evidence type="ECO:0000256" key="9">
    <source>
        <dbReference type="ARBA" id="ARBA00023235"/>
    </source>
</evidence>
<dbReference type="InterPro" id="IPR017937">
    <property type="entry name" value="Thioredoxin_CS"/>
</dbReference>
<dbReference type="GO" id="GO:0006457">
    <property type="term" value="P:protein folding"/>
    <property type="evidence" value="ECO:0007669"/>
    <property type="project" value="TreeGrafter"/>
</dbReference>
<feature type="disulfide bond" description="Redox-active" evidence="11">
    <location>
        <begin position="960"/>
        <end position="963"/>
    </location>
</feature>
<dbReference type="PANTHER" id="PTHR18929:SF240">
    <property type="entry name" value="PROTEIN DISULFIDE-ISOMERASE"/>
    <property type="match status" value="1"/>
</dbReference>
<dbReference type="InterPro" id="IPR036249">
    <property type="entry name" value="Thioredoxin-like_sf"/>
</dbReference>
<dbReference type="NCBIfam" id="TIGR01130">
    <property type="entry name" value="ER_PDI_fam"/>
    <property type="match status" value="1"/>
</dbReference>
<dbReference type="PROSITE" id="PS51352">
    <property type="entry name" value="THIOREDOXIN_2"/>
    <property type="match status" value="2"/>
</dbReference>
<dbReference type="EC" id="5.3.4.1" evidence="4 13"/>
<sequence>MEKVWRREEYVLSLPLYIVLIKRVLFRKSLLRRSCPTLIVYGLVCTDYQSQPRLCGQNNIILSHRFLPEHVLRTTELRIRSHCHKTERLASSHEGTKGTQKRIEVTLRIATSERSVAGSPQRRTAVMAETRSTSNTKISGSVSSFSHETSSSVTHRTKHSVNSNLSNSSTAHCVKSSSLDTHRTVYIVFLSLLLDLLAFTMILPLLPSLLDHYRLNDSPQGLYPWLLDKVRHFQQLVGAPDRFNSVLFGEMEFFVKLALLDKYSCSYKSFLVFVQQCRYENSDLYSLLGFLGSMFSFLQFVASPLVGGLSDVYGRKPVLLTCLVGIASSYVLWAFSSSFALFVLARVVGGISKGNVSLSMAIITDISTPAARGRGMALVGIAFSVGFIIGPVIGAMFAHWSHNQTGDWFVVPALFALGLGLADILFVMLCFKESLPKTPATPCLKTEDSRDGQNGSLLGTAQSDSVQLNEPFIFIVHSFANEYFFCSSSFATDQTSASGSSFATDLIQASGPSFSTDLRLSISQLPVSIGETHRTLPLAWFQRWPLVEPLTSSPSFPFMQSHLFLIDSLSNKLQRHLISPKRPRENCSGLVCDYSDRSTLCHVIANAAINATSQHAPWCGHCKSLAPEYIKAAKKLADLESPIKLAKVDATEETELAEEHGVKGYPTLKFFRKGTPVDYSGGRTGDEIVNWLLKKTGPAAKELSNVDEAKAFIDASNVAIIGFFKDQSSDTAKNFIAVAGTVDDHPFAITSSEEVFSDYKVDTDRIVLFKKFDDNRSDLEGEQSEKEIKKFVTSEALPLVVEFNHETAQKIFGGEIKSHLLLFLSQESGHFDSYLSGAQEVAKGFRDQVLFVSINADEEDHQRILEFFGMKKEEIPAMRLIRLEEDMAKYKPDTTDLSADKIKSFVQSFIDGKLKQHLLSQDLPEDWDKEPVKVLVSTNFDEIVFDKEKDVLVEFYAPWCGHCKQLAPIYDQLGEKFKENKNIVITKMDATANELEHTKITSFPTLKLYAKEDNKIIEYNGERTLEGLSKFLETGGQYGKAAPDEAEEEDEDDDLPRKDEL</sequence>
<feature type="transmembrane region" description="Helical" evidence="15">
    <location>
        <begin position="409"/>
        <end position="431"/>
    </location>
</feature>
<dbReference type="SUPFAM" id="SSF52833">
    <property type="entry name" value="Thioredoxin-like"/>
    <property type="match status" value="4"/>
</dbReference>
<dbReference type="EMBL" id="OD001901">
    <property type="protein sequence ID" value="CAD7403535.1"/>
    <property type="molecule type" value="Genomic_DNA"/>
</dbReference>
<dbReference type="InterPro" id="IPR011701">
    <property type="entry name" value="MFS"/>
</dbReference>
<dbReference type="CDD" id="cd02982">
    <property type="entry name" value="PDI_b'_family"/>
    <property type="match status" value="1"/>
</dbReference>
<dbReference type="PANTHER" id="PTHR18929">
    <property type="entry name" value="PROTEIN DISULFIDE ISOMERASE"/>
    <property type="match status" value="1"/>
</dbReference>
<dbReference type="InterPro" id="IPR013766">
    <property type="entry name" value="Thioredoxin_domain"/>
</dbReference>
<evidence type="ECO:0000256" key="15">
    <source>
        <dbReference type="SAM" id="Phobius"/>
    </source>
</evidence>
<keyword evidence="8 11" id="KW-1015">Disulfide bond</keyword>
<accession>A0A7R9CXR4</accession>
<feature type="transmembrane region" description="Helical" evidence="15">
    <location>
        <begin position="284"/>
        <end position="306"/>
    </location>
</feature>
<feature type="transmembrane region" description="Helical" evidence="15">
    <location>
        <begin position="375"/>
        <end position="397"/>
    </location>
</feature>
<evidence type="ECO:0000313" key="17">
    <source>
        <dbReference type="EMBL" id="CAD7403535.1"/>
    </source>
</evidence>
<dbReference type="InterPro" id="IPR036259">
    <property type="entry name" value="MFS_trans_sf"/>
</dbReference>
<keyword evidence="9 13" id="KW-0413">Isomerase</keyword>
<dbReference type="Pfam" id="PF07690">
    <property type="entry name" value="MFS_1"/>
    <property type="match status" value="1"/>
</dbReference>
<keyword evidence="7" id="KW-0256">Endoplasmic reticulum</keyword>
<dbReference type="Pfam" id="PF13848">
    <property type="entry name" value="Thioredoxin_6"/>
    <property type="match status" value="1"/>
</dbReference>